<dbReference type="AlphaFoldDB" id="A0A6A1PZD8"/>
<dbReference type="Proteomes" id="UP000437017">
    <property type="component" value="Unassembled WGS sequence"/>
</dbReference>
<sequence length="214" mass="24143">LFEGMKAFKGRDQCVRLFRPWLNMDRMLRSALRLCLPTWVRGAAGGLDSWIPDARFCPSQPSLGVGKPTRALLFVILCPVGANYGPTVFVQQEAQKKGCEQVLWLYGPDHQLTEVGTMNIFVFWTHEDGGEPTHDPSPALAEGEFRVAERKITMKEFLQALEDGRVREVFGSGTACQVCPVHRILYQGKHLHIPTMENGPELILRFHKELKAIQ</sequence>
<organism evidence="9 10">
    <name type="scientific">Balaenoptera physalus</name>
    <name type="common">Fin whale</name>
    <name type="synonym">Balaena physalus</name>
    <dbReference type="NCBI Taxonomy" id="9770"/>
    <lineage>
        <taxon>Eukaryota</taxon>
        <taxon>Metazoa</taxon>
        <taxon>Chordata</taxon>
        <taxon>Craniata</taxon>
        <taxon>Vertebrata</taxon>
        <taxon>Euteleostomi</taxon>
        <taxon>Mammalia</taxon>
        <taxon>Eutheria</taxon>
        <taxon>Laurasiatheria</taxon>
        <taxon>Artiodactyla</taxon>
        <taxon>Whippomorpha</taxon>
        <taxon>Cetacea</taxon>
        <taxon>Mysticeti</taxon>
        <taxon>Balaenopteridae</taxon>
        <taxon>Balaenoptera</taxon>
    </lineage>
</organism>
<keyword evidence="8" id="KW-0100">Branched-chain amino acid biosynthesis</keyword>
<evidence type="ECO:0000256" key="3">
    <source>
        <dbReference type="ARBA" id="ARBA00013053"/>
    </source>
</evidence>
<comment type="cofactor">
    <cofactor evidence="1">
        <name>pyridoxal 5'-phosphate</name>
        <dbReference type="ChEBI" id="CHEBI:597326"/>
    </cofactor>
</comment>
<evidence type="ECO:0000256" key="4">
    <source>
        <dbReference type="ARBA" id="ARBA00022576"/>
    </source>
</evidence>
<evidence type="ECO:0000256" key="8">
    <source>
        <dbReference type="ARBA" id="ARBA00023304"/>
    </source>
</evidence>
<evidence type="ECO:0000256" key="6">
    <source>
        <dbReference type="ARBA" id="ARBA00022679"/>
    </source>
</evidence>
<dbReference type="InterPro" id="IPR005786">
    <property type="entry name" value="B_amino_transII"/>
</dbReference>
<proteinExistence type="inferred from homology"/>
<accession>A0A6A1PZD8</accession>
<dbReference type="InterPro" id="IPR043132">
    <property type="entry name" value="BCAT-like_C"/>
</dbReference>
<dbReference type="GO" id="GO:0009099">
    <property type="term" value="P:L-valine biosynthetic process"/>
    <property type="evidence" value="ECO:0007669"/>
    <property type="project" value="TreeGrafter"/>
</dbReference>
<dbReference type="PANTHER" id="PTHR11825">
    <property type="entry name" value="SUBGROUP IIII AMINOTRANSFERASE"/>
    <property type="match status" value="1"/>
</dbReference>
<dbReference type="EMBL" id="SGJD01001348">
    <property type="protein sequence ID" value="KAB0400447.1"/>
    <property type="molecule type" value="Genomic_DNA"/>
</dbReference>
<feature type="non-terminal residue" evidence="9">
    <location>
        <position position="214"/>
    </location>
</feature>
<dbReference type="PANTHER" id="PTHR11825:SF39">
    <property type="entry name" value="BRANCHED-CHAIN-AMINO-ACID AMINOTRANSFERASE, MITOCHONDRIAL"/>
    <property type="match status" value="1"/>
</dbReference>
<keyword evidence="5" id="KW-0028">Amino-acid biosynthesis</keyword>
<reference evidence="9 10" key="1">
    <citation type="journal article" date="2019" name="PLoS ONE">
        <title>Genomic analyses reveal an absence of contemporary introgressive admixture between fin whales and blue whales, despite known hybrids.</title>
        <authorList>
            <person name="Westbury M.V."/>
            <person name="Petersen B."/>
            <person name="Lorenzen E.D."/>
        </authorList>
    </citation>
    <scope>NUCLEOTIDE SEQUENCE [LARGE SCALE GENOMIC DNA]</scope>
    <source>
        <strain evidence="9">FinWhale-01</strain>
    </source>
</reference>
<dbReference type="Gene3D" id="3.30.470.10">
    <property type="match status" value="1"/>
</dbReference>
<dbReference type="EC" id="2.6.1.42" evidence="3"/>
<name>A0A6A1PZD8_BALPH</name>
<dbReference type="OrthoDB" id="1732691at2759"/>
<evidence type="ECO:0000313" key="9">
    <source>
        <dbReference type="EMBL" id="KAB0400447.1"/>
    </source>
</evidence>
<keyword evidence="6" id="KW-0808">Transferase</keyword>
<keyword evidence="10" id="KW-1185">Reference proteome</keyword>
<evidence type="ECO:0000256" key="1">
    <source>
        <dbReference type="ARBA" id="ARBA00001933"/>
    </source>
</evidence>
<evidence type="ECO:0000256" key="5">
    <source>
        <dbReference type="ARBA" id="ARBA00022605"/>
    </source>
</evidence>
<comment type="caution">
    <text evidence="9">The sequence shown here is derived from an EMBL/GenBank/DDBJ whole genome shotgun (WGS) entry which is preliminary data.</text>
</comment>
<keyword evidence="4" id="KW-0032">Aminotransferase</keyword>
<evidence type="ECO:0000313" key="10">
    <source>
        <dbReference type="Proteomes" id="UP000437017"/>
    </source>
</evidence>
<dbReference type="SUPFAM" id="SSF56752">
    <property type="entry name" value="D-aminoacid aminotransferase-like PLP-dependent enzymes"/>
    <property type="match status" value="1"/>
</dbReference>
<protein>
    <recommendedName>
        <fullName evidence="3">branched-chain-amino-acid transaminase</fullName>
        <ecNumber evidence="3">2.6.1.42</ecNumber>
    </recommendedName>
</protein>
<keyword evidence="7" id="KW-0663">Pyridoxal phosphate</keyword>
<evidence type="ECO:0000256" key="7">
    <source>
        <dbReference type="ARBA" id="ARBA00022898"/>
    </source>
</evidence>
<dbReference type="GO" id="GO:0009098">
    <property type="term" value="P:L-leucine biosynthetic process"/>
    <property type="evidence" value="ECO:0007669"/>
    <property type="project" value="TreeGrafter"/>
</dbReference>
<dbReference type="InterPro" id="IPR043131">
    <property type="entry name" value="BCAT-like_N"/>
</dbReference>
<dbReference type="InterPro" id="IPR036038">
    <property type="entry name" value="Aminotransferase-like"/>
</dbReference>
<evidence type="ECO:0000256" key="2">
    <source>
        <dbReference type="ARBA" id="ARBA00009320"/>
    </source>
</evidence>
<dbReference type="GO" id="GO:0005739">
    <property type="term" value="C:mitochondrion"/>
    <property type="evidence" value="ECO:0007669"/>
    <property type="project" value="TreeGrafter"/>
</dbReference>
<gene>
    <name evidence="9" type="ORF">E2I00_006440</name>
</gene>
<comment type="similarity">
    <text evidence="2">Belongs to the class-IV pyridoxal-phosphate-dependent aminotransferase family.</text>
</comment>
<dbReference type="GO" id="GO:0004084">
    <property type="term" value="F:branched-chain-amino-acid transaminase activity"/>
    <property type="evidence" value="ECO:0007669"/>
    <property type="project" value="UniProtKB-EC"/>
</dbReference>
<dbReference type="Gene3D" id="3.20.10.10">
    <property type="entry name" value="D-amino Acid Aminotransferase, subunit A, domain 2"/>
    <property type="match status" value="2"/>
</dbReference>
<feature type="non-terminal residue" evidence="9">
    <location>
        <position position="1"/>
    </location>
</feature>